<dbReference type="AlphaFoldDB" id="A0A1B1Y4P8"/>
<dbReference type="SUPFAM" id="SSF81324">
    <property type="entry name" value="Voltage-gated potassium channels"/>
    <property type="match status" value="1"/>
</dbReference>
<dbReference type="PRINTS" id="PR00169">
    <property type="entry name" value="KCHANNEL"/>
</dbReference>
<sequence>MNNKEHKTLKKRLHEIIYEADTPAGKLFDVILLILILISVLVVMLESVESLNAIYGTYFQIIEWIITILFTIEYILRVFTVKSPLKYIFSAYGLIDLAATLPKYLGLFIGKTEALLILRSLRLLRIFTILKIARYIGASNHLIRAIKASRAKIGVFVFAVVVLSIVLGTIMYLIEGTANSGFTSIPRSIYWIVVTMTTVGYGDIAPVTALGQFFATLVMIMGYGIIAVPTGIVSSEYSDVKKYKTNTQVCNNCNENNHGDDANFCHQCGERL</sequence>
<feature type="domain" description="Ion transport" evidence="13">
    <location>
        <begin position="26"/>
        <end position="243"/>
    </location>
</feature>
<dbReference type="PANTHER" id="PTHR11537:SF254">
    <property type="entry name" value="POTASSIUM VOLTAGE-GATED CHANNEL PROTEIN SHAB"/>
    <property type="match status" value="1"/>
</dbReference>
<keyword evidence="2" id="KW-0813">Transport</keyword>
<gene>
    <name evidence="14" type="ORF">AXE80_05435</name>
</gene>
<reference evidence="14 15" key="1">
    <citation type="submission" date="2016-02" db="EMBL/GenBank/DDBJ databases">
        <authorList>
            <person name="Wen L."/>
            <person name="He K."/>
            <person name="Yang H."/>
        </authorList>
    </citation>
    <scope>NUCLEOTIDE SEQUENCE [LARGE SCALE GENOMIC DNA]</scope>
    <source>
        <strain evidence="14 15">CZ1127</strain>
    </source>
</reference>
<dbReference type="InterPro" id="IPR027359">
    <property type="entry name" value="Volt_channel_dom_sf"/>
</dbReference>
<keyword evidence="5" id="KW-0631">Potassium channel</keyword>
<comment type="subcellular location">
    <subcellularLocation>
        <location evidence="1">Membrane</location>
        <topology evidence="1">Multi-pass membrane protein</topology>
    </subcellularLocation>
</comment>
<dbReference type="GO" id="GO:0005249">
    <property type="term" value="F:voltage-gated potassium channel activity"/>
    <property type="evidence" value="ECO:0007669"/>
    <property type="project" value="InterPro"/>
</dbReference>
<evidence type="ECO:0000313" key="14">
    <source>
        <dbReference type="EMBL" id="ANW95754.1"/>
    </source>
</evidence>
<evidence type="ECO:0000256" key="9">
    <source>
        <dbReference type="ARBA" id="ARBA00023065"/>
    </source>
</evidence>
<keyword evidence="9" id="KW-0406">Ion transport</keyword>
<evidence type="ECO:0000256" key="12">
    <source>
        <dbReference type="SAM" id="Phobius"/>
    </source>
</evidence>
<dbReference type="Pfam" id="PF00520">
    <property type="entry name" value="Ion_trans"/>
    <property type="match status" value="1"/>
</dbReference>
<evidence type="ECO:0000256" key="11">
    <source>
        <dbReference type="ARBA" id="ARBA00023303"/>
    </source>
</evidence>
<keyword evidence="4 12" id="KW-0812">Transmembrane</keyword>
<dbReference type="RefSeq" id="WP_068825194.1">
    <property type="nucleotide sequence ID" value="NZ_CP014224.1"/>
</dbReference>
<feature type="transmembrane region" description="Helical" evidence="12">
    <location>
        <begin position="27"/>
        <end position="45"/>
    </location>
</feature>
<evidence type="ECO:0000256" key="4">
    <source>
        <dbReference type="ARBA" id="ARBA00022692"/>
    </source>
</evidence>
<keyword evidence="10 12" id="KW-0472">Membrane</keyword>
<evidence type="ECO:0000256" key="8">
    <source>
        <dbReference type="ARBA" id="ARBA00022989"/>
    </source>
</evidence>
<dbReference type="EMBL" id="CP014224">
    <property type="protein sequence ID" value="ANW95754.1"/>
    <property type="molecule type" value="Genomic_DNA"/>
</dbReference>
<dbReference type="PANTHER" id="PTHR11537">
    <property type="entry name" value="VOLTAGE-GATED POTASSIUM CHANNEL"/>
    <property type="match status" value="1"/>
</dbReference>
<keyword evidence="11" id="KW-0407">Ion channel</keyword>
<keyword evidence="15" id="KW-1185">Reference proteome</keyword>
<proteinExistence type="predicted"/>
<name>A0A1B1Y4P8_9FLAO</name>
<dbReference type="InterPro" id="IPR028325">
    <property type="entry name" value="VG_K_chnl"/>
</dbReference>
<dbReference type="KEGG" id="wfu:AXE80_05435"/>
<dbReference type="Proteomes" id="UP000092967">
    <property type="component" value="Chromosome"/>
</dbReference>
<accession>A0A1B1Y4P8</accession>
<evidence type="ECO:0000256" key="7">
    <source>
        <dbReference type="ARBA" id="ARBA00022958"/>
    </source>
</evidence>
<dbReference type="GO" id="GO:0001508">
    <property type="term" value="P:action potential"/>
    <property type="evidence" value="ECO:0007669"/>
    <property type="project" value="TreeGrafter"/>
</dbReference>
<keyword evidence="6" id="KW-0851">Voltage-gated channel</keyword>
<evidence type="ECO:0000256" key="3">
    <source>
        <dbReference type="ARBA" id="ARBA00022538"/>
    </source>
</evidence>
<keyword evidence="3" id="KW-0633">Potassium transport</keyword>
<keyword evidence="7" id="KW-0630">Potassium</keyword>
<dbReference type="InterPro" id="IPR005821">
    <property type="entry name" value="Ion_trans_dom"/>
</dbReference>
<evidence type="ECO:0000256" key="2">
    <source>
        <dbReference type="ARBA" id="ARBA00022448"/>
    </source>
</evidence>
<dbReference type="GO" id="GO:0008076">
    <property type="term" value="C:voltage-gated potassium channel complex"/>
    <property type="evidence" value="ECO:0007669"/>
    <property type="project" value="InterPro"/>
</dbReference>
<evidence type="ECO:0000256" key="10">
    <source>
        <dbReference type="ARBA" id="ARBA00023136"/>
    </source>
</evidence>
<evidence type="ECO:0000313" key="15">
    <source>
        <dbReference type="Proteomes" id="UP000092967"/>
    </source>
</evidence>
<evidence type="ECO:0000256" key="1">
    <source>
        <dbReference type="ARBA" id="ARBA00004141"/>
    </source>
</evidence>
<dbReference type="STRING" id="1790137.AXE80_05435"/>
<protein>
    <submittedName>
        <fullName evidence="14">Ion transporter</fullName>
    </submittedName>
</protein>
<feature type="transmembrane region" description="Helical" evidence="12">
    <location>
        <begin position="153"/>
        <end position="174"/>
    </location>
</feature>
<feature type="transmembrane region" description="Helical" evidence="12">
    <location>
        <begin position="57"/>
        <end position="76"/>
    </location>
</feature>
<evidence type="ECO:0000259" key="13">
    <source>
        <dbReference type="Pfam" id="PF00520"/>
    </source>
</evidence>
<dbReference type="Gene3D" id="1.10.287.70">
    <property type="match status" value="1"/>
</dbReference>
<feature type="transmembrane region" description="Helical" evidence="12">
    <location>
        <begin position="213"/>
        <end position="234"/>
    </location>
</feature>
<evidence type="ECO:0000256" key="5">
    <source>
        <dbReference type="ARBA" id="ARBA00022826"/>
    </source>
</evidence>
<evidence type="ECO:0000256" key="6">
    <source>
        <dbReference type="ARBA" id="ARBA00022882"/>
    </source>
</evidence>
<keyword evidence="8 12" id="KW-1133">Transmembrane helix</keyword>
<organism evidence="14 15">
    <name type="scientific">Wenyingzhuangia fucanilytica</name>
    <dbReference type="NCBI Taxonomy" id="1790137"/>
    <lineage>
        <taxon>Bacteria</taxon>
        <taxon>Pseudomonadati</taxon>
        <taxon>Bacteroidota</taxon>
        <taxon>Flavobacteriia</taxon>
        <taxon>Flavobacteriales</taxon>
        <taxon>Flavobacteriaceae</taxon>
        <taxon>Wenyingzhuangia</taxon>
    </lineage>
</organism>
<dbReference type="OrthoDB" id="9799090at2"/>
<dbReference type="Gene3D" id="1.20.120.350">
    <property type="entry name" value="Voltage-gated potassium channels. Chain C"/>
    <property type="match status" value="1"/>
</dbReference>